<dbReference type="EMBL" id="AHCD03000044">
    <property type="protein sequence ID" value="KAF7781396.1"/>
    <property type="molecule type" value="Genomic_DNA"/>
</dbReference>
<proteinExistence type="predicted"/>
<sequence>MVFTKHVKLAQAKRLSTRLFLEQKIMTLDYEEIKGVSCMVVRENGKYFVSYNCD</sequence>
<protein>
    <submittedName>
        <fullName evidence="1">Uncharacterized protein</fullName>
    </submittedName>
</protein>
<evidence type="ECO:0000313" key="1">
    <source>
        <dbReference type="EMBL" id="KAF7781396.1"/>
    </source>
</evidence>
<name>A0A8T0C0D4_9GAMM</name>
<comment type="caution">
    <text evidence="1">The sequence shown here is derived from an EMBL/GenBank/DDBJ whole genome shotgun (WGS) entry which is preliminary data.</text>
</comment>
<accession>A0A8T0C0D4</accession>
<gene>
    <name evidence="1" type="ORF">PRUB_b0597</name>
</gene>
<organism evidence="1 2">
    <name type="scientific">Pseudoalteromonas rubra</name>
    <dbReference type="NCBI Taxonomy" id="43658"/>
    <lineage>
        <taxon>Bacteria</taxon>
        <taxon>Pseudomonadati</taxon>
        <taxon>Pseudomonadota</taxon>
        <taxon>Gammaproteobacteria</taxon>
        <taxon>Alteromonadales</taxon>
        <taxon>Pseudoalteromonadaceae</taxon>
        <taxon>Pseudoalteromonas</taxon>
    </lineage>
</organism>
<reference evidence="1 2" key="1">
    <citation type="journal article" date="2012" name="J. Bacteriol.">
        <title>Genome sequence of the cycloprodigiosin-producing bacterial strain Pseudoalteromonas rubra ATCC 29570(T).</title>
        <authorList>
            <person name="Xie B.B."/>
            <person name="Shu Y.L."/>
            <person name="Qin Q.L."/>
            <person name="Rong J.C."/>
            <person name="Zhang X.Y."/>
            <person name="Chen X.L."/>
            <person name="Zhou B.C."/>
            <person name="Zhang Y.Z."/>
        </authorList>
    </citation>
    <scope>NUCLEOTIDE SEQUENCE [LARGE SCALE GENOMIC DNA]</scope>
    <source>
        <strain evidence="1 2">DSM 6842</strain>
    </source>
</reference>
<evidence type="ECO:0000313" key="2">
    <source>
        <dbReference type="Proteomes" id="UP000016480"/>
    </source>
</evidence>
<dbReference type="Proteomes" id="UP000016480">
    <property type="component" value="Unassembled WGS sequence"/>
</dbReference>
<dbReference type="AlphaFoldDB" id="A0A8T0C0D4"/>